<evidence type="ECO:0008006" key="3">
    <source>
        <dbReference type="Google" id="ProtNLM"/>
    </source>
</evidence>
<proteinExistence type="predicted"/>
<dbReference type="EMBL" id="JACZDF010000002">
    <property type="protein sequence ID" value="MBD9698980.1"/>
    <property type="molecule type" value="Genomic_DNA"/>
</dbReference>
<gene>
    <name evidence="1" type="ORF">IGS67_05650</name>
</gene>
<evidence type="ECO:0000313" key="2">
    <source>
        <dbReference type="Proteomes" id="UP000642107"/>
    </source>
</evidence>
<reference evidence="1 2" key="1">
    <citation type="submission" date="2020-09" db="EMBL/GenBank/DDBJ databases">
        <title>Flavimobilis rhizosphaerae sp. nov., isolated from rhizosphere soil of Spartina alterniflora.</title>
        <authorList>
            <person name="Hanqin C."/>
        </authorList>
    </citation>
    <scope>NUCLEOTIDE SEQUENCE [LARGE SCALE GENOMIC DNA]</scope>
    <source>
        <strain evidence="1 2">GY 10621</strain>
    </source>
</reference>
<accession>A0ABR9DSP0</accession>
<protein>
    <recommendedName>
        <fullName evidence="3">Suppressor of fused protein (SUFU)</fullName>
    </recommendedName>
</protein>
<dbReference type="Pfam" id="PF21853">
    <property type="entry name" value="DUF6912"/>
    <property type="match status" value="1"/>
</dbReference>
<sequence length="161" mass="16507">MRIYLPATLELLVGARSAAGGRTTIDLAPGRAHTVTAALAAALPDEDQEGLEYSAHLAAADDSLTALALAPAAPRLRLVLTLEVPDDVVVDAAGDAAILTPSAVDLVAPVEGATLVCAHVDEPEAAADVAATLAGDDAAVERLVERDLLWYDAIEIADIPR</sequence>
<name>A0ABR9DSP0_9MICO</name>
<keyword evidence="2" id="KW-1185">Reference proteome</keyword>
<comment type="caution">
    <text evidence="1">The sequence shown here is derived from an EMBL/GenBank/DDBJ whole genome shotgun (WGS) entry which is preliminary data.</text>
</comment>
<dbReference type="InterPro" id="IPR054206">
    <property type="entry name" value="DUF6912"/>
</dbReference>
<evidence type="ECO:0000313" key="1">
    <source>
        <dbReference type="EMBL" id="MBD9698980.1"/>
    </source>
</evidence>
<dbReference type="Proteomes" id="UP000642107">
    <property type="component" value="Unassembled WGS sequence"/>
</dbReference>
<organism evidence="1 2">
    <name type="scientific">Flavimobilis rhizosphaerae</name>
    <dbReference type="NCBI Taxonomy" id="2775421"/>
    <lineage>
        <taxon>Bacteria</taxon>
        <taxon>Bacillati</taxon>
        <taxon>Actinomycetota</taxon>
        <taxon>Actinomycetes</taxon>
        <taxon>Micrococcales</taxon>
        <taxon>Jonesiaceae</taxon>
        <taxon>Flavimobilis</taxon>
    </lineage>
</organism>
<dbReference type="RefSeq" id="WP_192278679.1">
    <property type="nucleotide sequence ID" value="NZ_JACZDF010000002.1"/>
</dbReference>